<dbReference type="PANTHER" id="PTHR26452">
    <property type="entry name" value="OLFACTORY RECEPTOR"/>
    <property type="match status" value="1"/>
</dbReference>
<evidence type="ECO:0000259" key="15">
    <source>
        <dbReference type="PROSITE" id="PS50262"/>
    </source>
</evidence>
<organism evidence="16 17">
    <name type="scientific">Galemys pyrenaicus</name>
    <name type="common">Iberian desman</name>
    <name type="synonym">Pyrenean desman</name>
    <dbReference type="NCBI Taxonomy" id="202257"/>
    <lineage>
        <taxon>Eukaryota</taxon>
        <taxon>Metazoa</taxon>
        <taxon>Chordata</taxon>
        <taxon>Craniata</taxon>
        <taxon>Vertebrata</taxon>
        <taxon>Euteleostomi</taxon>
        <taxon>Mammalia</taxon>
        <taxon>Eutheria</taxon>
        <taxon>Laurasiatheria</taxon>
        <taxon>Eulipotyphla</taxon>
        <taxon>Talpidae</taxon>
        <taxon>Galemys</taxon>
    </lineage>
</organism>
<keyword evidence="12 13" id="KW-0807">Transducer</keyword>
<dbReference type="Pfam" id="PF13853">
    <property type="entry name" value="7tm_4"/>
    <property type="match status" value="2"/>
</dbReference>
<dbReference type="SUPFAM" id="SSF81321">
    <property type="entry name" value="Family A G protein-coupled receptor-like"/>
    <property type="match status" value="2"/>
</dbReference>
<feature type="transmembrane region" description="Helical" evidence="14">
    <location>
        <begin position="99"/>
        <end position="128"/>
    </location>
</feature>
<evidence type="ECO:0000256" key="14">
    <source>
        <dbReference type="SAM" id="Phobius"/>
    </source>
</evidence>
<accession>A0A8J5ZZU6</accession>
<comment type="similarity">
    <text evidence="13">Belongs to the G-protein coupled receptor 1 family.</text>
</comment>
<feature type="domain" description="G-protein coupled receptors family 1 profile" evidence="15">
    <location>
        <begin position="324"/>
        <end position="574"/>
    </location>
</feature>
<evidence type="ECO:0000256" key="9">
    <source>
        <dbReference type="ARBA" id="ARBA00023136"/>
    </source>
</evidence>
<keyword evidence="9 14" id="KW-0472">Membrane</keyword>
<dbReference type="PROSITE" id="PS00237">
    <property type="entry name" value="G_PROTEIN_RECEP_F1_1"/>
    <property type="match status" value="2"/>
</dbReference>
<feature type="transmembrane region" description="Helical" evidence="14">
    <location>
        <begin position="521"/>
        <end position="544"/>
    </location>
</feature>
<feature type="transmembrane region" description="Helical" evidence="14">
    <location>
        <begin position="208"/>
        <end position="234"/>
    </location>
</feature>
<name>A0A8J5ZZU6_GALPY</name>
<dbReference type="InterPro" id="IPR000725">
    <property type="entry name" value="Olfact_rcpt"/>
</dbReference>
<keyword evidence="6" id="KW-0552">Olfaction</keyword>
<keyword evidence="3" id="KW-1003">Cell membrane</keyword>
<evidence type="ECO:0000256" key="1">
    <source>
        <dbReference type="ARBA" id="ARBA00003929"/>
    </source>
</evidence>
<feature type="non-terminal residue" evidence="16">
    <location>
        <position position="603"/>
    </location>
</feature>
<dbReference type="PRINTS" id="PR00245">
    <property type="entry name" value="OLFACTORYR"/>
</dbReference>
<dbReference type="EMBL" id="JAGFMF010011863">
    <property type="protein sequence ID" value="KAG8510736.1"/>
    <property type="molecule type" value="Genomic_DNA"/>
</dbReference>
<dbReference type="FunFam" id="1.20.1070.10:FF:000010">
    <property type="entry name" value="Olfactory receptor"/>
    <property type="match status" value="1"/>
</dbReference>
<keyword evidence="5 13" id="KW-0812">Transmembrane</keyword>
<feature type="transmembrane region" description="Helical" evidence="14">
    <location>
        <begin position="148"/>
        <end position="172"/>
    </location>
</feature>
<dbReference type="FunFam" id="1.20.1070.10:FF:000001">
    <property type="entry name" value="Olfactory receptor"/>
    <property type="match status" value="1"/>
</dbReference>
<dbReference type="PRINTS" id="PR00237">
    <property type="entry name" value="GPCRRHODOPSN"/>
</dbReference>
<feature type="transmembrane region" description="Helical" evidence="14">
    <location>
        <begin position="35"/>
        <end position="59"/>
    </location>
</feature>
<feature type="transmembrane region" description="Helical" evidence="14">
    <location>
        <begin position="423"/>
        <end position="441"/>
    </location>
</feature>
<feature type="transmembrane region" description="Helical" evidence="14">
    <location>
        <begin position="68"/>
        <end position="87"/>
    </location>
</feature>
<feature type="transmembrane region" description="Helical" evidence="14">
    <location>
        <begin position="309"/>
        <end position="334"/>
    </location>
</feature>
<dbReference type="Proteomes" id="UP000700334">
    <property type="component" value="Unassembled WGS sequence"/>
</dbReference>
<dbReference type="GO" id="GO:0004984">
    <property type="term" value="F:olfactory receptor activity"/>
    <property type="evidence" value="ECO:0007669"/>
    <property type="project" value="InterPro"/>
</dbReference>
<gene>
    <name evidence="16" type="ORF">J0S82_013027</name>
</gene>
<sequence>KENWMIHMEIVSIENQTITEFVLLGFSDIIELHPLLFIVFTVIYTSIIIGNMLIIVAVVNSQRLHTPMYFFLANLSFLEILYTSTVVPKMLEGFLQEVVISVAGCLLQFFIFGSLATTECFLLAIMAYDRYLAICYPLRYPLLMGPRWCLVLVAIAWLSGFLVDGLVVMLMVQLRFCGPNYIDHFYCDFMPVVNLACSDSHVAQMTTFILSVVCLTVPFGLILTSYARIVVTVLKIPAGASRGKAFSTCSSHIAVVSTFYGTLMVLYIAPSAVHSQLLSKIFALLYTVVTPLFNPVIYTLRNKEELEPFFFVIFLIIYFINLFGNGAILMIVILEPKLHSPMYFFLGNLSCLDICYSSVTLPKVLINLLATHRTISFLGCITQLHFFHFLGSTEAILLAVMAFDRFVAICNPLRYTVIMNRQLCVLLAAVAWIISFFYALMHSVMTAHLNFCHSLKLNHFFCDVKPLLELACGDTILNQWLLAVVTGSISMGAFFLTLLSYFYIIGFLLIKNKSCRALHKALSTCASHFMVVFLFYGPVGFTYIRPASATSMSQDRMVAIIYSAVTPVLNPLIYSLRNKEVMLALKKLFGRKLFKDWQQKHWH</sequence>
<dbReference type="CDD" id="cd15915">
    <property type="entry name" value="7tmA_OR12D-like"/>
    <property type="match status" value="1"/>
</dbReference>
<evidence type="ECO:0000256" key="5">
    <source>
        <dbReference type="ARBA" id="ARBA00022692"/>
    </source>
</evidence>
<evidence type="ECO:0000256" key="2">
    <source>
        <dbReference type="ARBA" id="ARBA00004651"/>
    </source>
</evidence>
<feature type="transmembrane region" description="Helical" evidence="14">
    <location>
        <begin position="246"/>
        <end position="269"/>
    </location>
</feature>
<keyword evidence="4" id="KW-0716">Sensory transduction</keyword>
<keyword evidence="8 13" id="KW-0297">G-protein coupled receptor</keyword>
<dbReference type="AlphaFoldDB" id="A0A8J5ZZU6"/>
<proteinExistence type="inferred from homology"/>
<dbReference type="InterPro" id="IPR000276">
    <property type="entry name" value="GPCR_Rhodpsn"/>
</dbReference>
<evidence type="ECO:0000256" key="12">
    <source>
        <dbReference type="ARBA" id="ARBA00023224"/>
    </source>
</evidence>
<evidence type="ECO:0000256" key="11">
    <source>
        <dbReference type="ARBA" id="ARBA00023180"/>
    </source>
</evidence>
<evidence type="ECO:0000256" key="3">
    <source>
        <dbReference type="ARBA" id="ARBA00022475"/>
    </source>
</evidence>
<keyword evidence="17" id="KW-1185">Reference proteome</keyword>
<evidence type="ECO:0000256" key="8">
    <source>
        <dbReference type="ARBA" id="ARBA00023040"/>
    </source>
</evidence>
<evidence type="ECO:0000313" key="17">
    <source>
        <dbReference type="Proteomes" id="UP000700334"/>
    </source>
</evidence>
<dbReference type="CDD" id="cd15911">
    <property type="entry name" value="7tmA_OR11A-like"/>
    <property type="match status" value="1"/>
</dbReference>
<dbReference type="GO" id="GO:0005886">
    <property type="term" value="C:plasma membrane"/>
    <property type="evidence" value="ECO:0007669"/>
    <property type="project" value="UniProtKB-SubCell"/>
</dbReference>
<dbReference type="GO" id="GO:0004930">
    <property type="term" value="F:G protein-coupled receptor activity"/>
    <property type="evidence" value="ECO:0007669"/>
    <property type="project" value="UniProtKB-KW"/>
</dbReference>
<dbReference type="Gene3D" id="1.20.1070.10">
    <property type="entry name" value="Rhodopsin 7-helix transmembrane proteins"/>
    <property type="match status" value="2"/>
</dbReference>
<dbReference type="InterPro" id="IPR017452">
    <property type="entry name" value="GPCR_Rhodpsn_7TM"/>
</dbReference>
<comment type="subcellular location">
    <subcellularLocation>
        <location evidence="2">Cell membrane</location>
        <topology evidence="2">Multi-pass membrane protein</topology>
    </subcellularLocation>
</comment>
<evidence type="ECO:0000256" key="6">
    <source>
        <dbReference type="ARBA" id="ARBA00022725"/>
    </source>
</evidence>
<dbReference type="OrthoDB" id="6145535at2759"/>
<evidence type="ECO:0000256" key="10">
    <source>
        <dbReference type="ARBA" id="ARBA00023170"/>
    </source>
</evidence>
<comment type="caution">
    <text evidence="16">The sequence shown here is derived from an EMBL/GenBank/DDBJ whole genome shotgun (WGS) entry which is preliminary data.</text>
</comment>
<feature type="transmembrane region" description="Helical" evidence="14">
    <location>
        <begin position="480"/>
        <end position="509"/>
    </location>
</feature>
<evidence type="ECO:0000256" key="4">
    <source>
        <dbReference type="ARBA" id="ARBA00022606"/>
    </source>
</evidence>
<evidence type="ECO:0000256" key="7">
    <source>
        <dbReference type="ARBA" id="ARBA00022989"/>
    </source>
</evidence>
<evidence type="ECO:0000256" key="13">
    <source>
        <dbReference type="RuleBase" id="RU000688"/>
    </source>
</evidence>
<evidence type="ECO:0000313" key="16">
    <source>
        <dbReference type="EMBL" id="KAG8510736.1"/>
    </source>
</evidence>
<protein>
    <submittedName>
        <fullName evidence="16">Olfactory receptor 12D3</fullName>
    </submittedName>
</protein>
<reference evidence="16" key="1">
    <citation type="journal article" date="2021" name="Evol. Appl.">
        <title>The genome of the Pyrenean desman and the effects of bottlenecks and inbreeding on the genomic landscape of an endangered species.</title>
        <authorList>
            <person name="Escoda L."/>
            <person name="Castresana J."/>
        </authorList>
    </citation>
    <scope>NUCLEOTIDE SEQUENCE</scope>
    <source>
        <strain evidence="16">IBE-C5619</strain>
    </source>
</reference>
<feature type="transmembrane region" description="Helical" evidence="14">
    <location>
        <begin position="281"/>
        <end position="300"/>
    </location>
</feature>
<comment type="function">
    <text evidence="1">Putative odorant or sperm cell receptor.</text>
</comment>
<keyword evidence="10 13" id="KW-0675">Receptor</keyword>
<feature type="transmembrane region" description="Helical" evidence="14">
    <location>
        <begin position="556"/>
        <end position="576"/>
    </location>
</feature>
<keyword evidence="7 14" id="KW-1133">Transmembrane helix</keyword>
<dbReference type="InterPro" id="IPR050516">
    <property type="entry name" value="Olfactory_GPCR"/>
</dbReference>
<dbReference type="PROSITE" id="PS50262">
    <property type="entry name" value="G_PROTEIN_RECEP_F1_2"/>
    <property type="match status" value="2"/>
</dbReference>
<feature type="domain" description="G-protein coupled receptors family 1 profile" evidence="15">
    <location>
        <begin position="50"/>
        <end position="298"/>
    </location>
</feature>
<keyword evidence="11" id="KW-0325">Glycoprotein</keyword>
<feature type="transmembrane region" description="Helical" evidence="14">
    <location>
        <begin position="386"/>
        <end position="403"/>
    </location>
</feature>